<keyword evidence="7" id="KW-1185">Reference proteome</keyword>
<dbReference type="AlphaFoldDB" id="A0A8H9IJJ5"/>
<dbReference type="Pfam" id="PF02678">
    <property type="entry name" value="Pirin"/>
    <property type="match status" value="1"/>
</dbReference>
<evidence type="ECO:0000313" key="7">
    <source>
        <dbReference type="Proteomes" id="UP000608923"/>
    </source>
</evidence>
<dbReference type="GO" id="GO:0046872">
    <property type="term" value="F:metal ion binding"/>
    <property type="evidence" value="ECO:0007669"/>
    <property type="project" value="UniProtKB-KW"/>
</dbReference>
<accession>A0A8H9IJJ5</accession>
<keyword evidence="2" id="KW-0479">Metal-binding</keyword>
<dbReference type="InterPro" id="IPR011051">
    <property type="entry name" value="RmlC_Cupin_sf"/>
</dbReference>
<evidence type="ECO:0000259" key="4">
    <source>
        <dbReference type="Pfam" id="PF02678"/>
    </source>
</evidence>
<protein>
    <submittedName>
        <fullName evidence="6">Pirin-like protein</fullName>
    </submittedName>
</protein>
<dbReference type="Gene3D" id="2.60.120.10">
    <property type="entry name" value="Jelly Rolls"/>
    <property type="match status" value="2"/>
</dbReference>
<feature type="domain" description="Pirin C-terminal" evidence="5">
    <location>
        <begin position="175"/>
        <end position="272"/>
    </location>
</feature>
<dbReference type="Pfam" id="PF05726">
    <property type="entry name" value="Pirin_C"/>
    <property type="match status" value="1"/>
</dbReference>
<dbReference type="InterPro" id="IPR008778">
    <property type="entry name" value="Pirin_C_dom"/>
</dbReference>
<dbReference type="SUPFAM" id="SSF51182">
    <property type="entry name" value="RmlC-like cupins"/>
    <property type="match status" value="1"/>
</dbReference>
<keyword evidence="2" id="KW-0408">Iron</keyword>
<dbReference type="CDD" id="cd02909">
    <property type="entry name" value="cupin_pirin_N"/>
    <property type="match status" value="1"/>
</dbReference>
<name>A0A8H9IJJ5_9BURK</name>
<dbReference type="RefSeq" id="WP_189390823.1">
    <property type="nucleotide sequence ID" value="NZ_BMZN01000001.1"/>
</dbReference>
<evidence type="ECO:0000313" key="6">
    <source>
        <dbReference type="EMBL" id="GHC37729.1"/>
    </source>
</evidence>
<reference evidence="7" key="1">
    <citation type="journal article" date="2019" name="Int. J. Syst. Evol. Microbiol.">
        <title>The Global Catalogue of Microorganisms (GCM) 10K type strain sequencing project: providing services to taxonomists for standard genome sequencing and annotation.</title>
        <authorList>
            <consortium name="The Broad Institute Genomics Platform"/>
            <consortium name="The Broad Institute Genome Sequencing Center for Infectious Disease"/>
            <person name="Wu L."/>
            <person name="Ma J."/>
        </authorList>
    </citation>
    <scope>NUCLEOTIDE SEQUENCE [LARGE SCALE GENOMIC DNA]</scope>
    <source>
        <strain evidence="7">KCTC 42083</strain>
    </source>
</reference>
<gene>
    <name evidence="6" type="ORF">GCM10010096_04140</name>
</gene>
<feature type="binding site" evidence="2">
    <location>
        <position position="57"/>
    </location>
    <ligand>
        <name>Fe cation</name>
        <dbReference type="ChEBI" id="CHEBI:24875"/>
    </ligand>
</feature>
<evidence type="ECO:0000256" key="3">
    <source>
        <dbReference type="RuleBase" id="RU003457"/>
    </source>
</evidence>
<organism evidence="6 7">
    <name type="scientific">Alcaligenes pakistanensis</name>
    <dbReference type="NCBI Taxonomy" id="1482717"/>
    <lineage>
        <taxon>Bacteria</taxon>
        <taxon>Pseudomonadati</taxon>
        <taxon>Pseudomonadota</taxon>
        <taxon>Betaproteobacteria</taxon>
        <taxon>Burkholderiales</taxon>
        <taxon>Alcaligenaceae</taxon>
        <taxon>Alcaligenes</taxon>
    </lineage>
</organism>
<comment type="caution">
    <text evidence="6">The sequence shown here is derived from an EMBL/GenBank/DDBJ whole genome shotgun (WGS) entry which is preliminary data.</text>
</comment>
<dbReference type="EMBL" id="BMZN01000001">
    <property type="protein sequence ID" value="GHC37729.1"/>
    <property type="molecule type" value="Genomic_DNA"/>
</dbReference>
<feature type="binding site" evidence="2">
    <location>
        <position position="59"/>
    </location>
    <ligand>
        <name>Fe cation</name>
        <dbReference type="ChEBI" id="CHEBI:24875"/>
    </ligand>
</feature>
<comment type="similarity">
    <text evidence="1 3">Belongs to the pirin family.</text>
</comment>
<dbReference type="InterPro" id="IPR014710">
    <property type="entry name" value="RmlC-like_jellyroll"/>
</dbReference>
<feature type="binding site" evidence="2">
    <location>
        <position position="101"/>
    </location>
    <ligand>
        <name>Fe cation</name>
        <dbReference type="ChEBI" id="CHEBI:24875"/>
    </ligand>
</feature>
<dbReference type="Proteomes" id="UP000608923">
    <property type="component" value="Unassembled WGS sequence"/>
</dbReference>
<sequence length="288" mass="31970">MVELLIPQRQHSIGAFEVGRVLPFRQRRMVGPFIFFDRMGPQELQAPVGSEHDVLPHPHIGLSTVTYLFEGAMTHRDSLGVEQEITPGALNWMTAGSGISHSERFEPMRTHGGRMDGIQAWVALPEHKEEQAPEFVHYEAEQLPQIRDTGVEGRLIAGSALGLCSPVSVDSPLFYMELRVQAGHSVPLPTGHDERAIYVCAGGLEVGGQRYPAGQMLVFAKGDSPRIVAEHNSHLMLLGGEPLGPRHIWWNFVSSRKDRIEQAKDDWLNGRISLPTLDDEQFIPLPAV</sequence>
<evidence type="ECO:0000259" key="5">
    <source>
        <dbReference type="Pfam" id="PF05726"/>
    </source>
</evidence>
<proteinExistence type="inferred from homology"/>
<dbReference type="PANTHER" id="PTHR13903:SF8">
    <property type="entry name" value="PIRIN"/>
    <property type="match status" value="1"/>
</dbReference>
<feature type="binding site" evidence="2">
    <location>
        <position position="103"/>
    </location>
    <ligand>
        <name>Fe cation</name>
        <dbReference type="ChEBI" id="CHEBI:24875"/>
    </ligand>
</feature>
<dbReference type="InterPro" id="IPR012093">
    <property type="entry name" value="Pirin"/>
</dbReference>
<dbReference type="PIRSF" id="PIRSF006232">
    <property type="entry name" value="Pirin"/>
    <property type="match status" value="1"/>
</dbReference>
<dbReference type="CDD" id="cd02247">
    <property type="entry name" value="cupin_pirin_C"/>
    <property type="match status" value="1"/>
</dbReference>
<comment type="cofactor">
    <cofactor evidence="2">
        <name>Fe cation</name>
        <dbReference type="ChEBI" id="CHEBI:24875"/>
    </cofactor>
    <text evidence="2">Binds 1 Fe cation per subunit.</text>
</comment>
<evidence type="ECO:0000256" key="1">
    <source>
        <dbReference type="ARBA" id="ARBA00008416"/>
    </source>
</evidence>
<dbReference type="InterPro" id="IPR003829">
    <property type="entry name" value="Pirin_N_dom"/>
</dbReference>
<dbReference type="PANTHER" id="PTHR13903">
    <property type="entry name" value="PIRIN-RELATED"/>
    <property type="match status" value="1"/>
</dbReference>
<evidence type="ECO:0000256" key="2">
    <source>
        <dbReference type="PIRSR" id="PIRSR006232-1"/>
    </source>
</evidence>
<feature type="domain" description="Pirin N-terminal" evidence="4">
    <location>
        <begin position="17"/>
        <end position="122"/>
    </location>
</feature>